<feature type="compositionally biased region" description="Polar residues" evidence="13">
    <location>
        <begin position="326"/>
        <end position="347"/>
    </location>
</feature>
<feature type="domain" description="Flagellar M-ring N-terminal" evidence="15">
    <location>
        <begin position="63"/>
        <end position="235"/>
    </location>
</feature>
<comment type="caution">
    <text evidence="17">The sequence shown here is derived from an EMBL/GenBank/DDBJ whole genome shotgun (WGS) entry which is preliminary data.</text>
</comment>
<keyword evidence="7 14" id="KW-0812">Transmembrane</keyword>
<evidence type="ECO:0000256" key="11">
    <source>
        <dbReference type="ARBA" id="ARBA00025936"/>
    </source>
</evidence>
<evidence type="ECO:0000256" key="4">
    <source>
        <dbReference type="ARBA" id="ARBA00007971"/>
    </source>
</evidence>
<gene>
    <name evidence="17" type="primary">fliF</name>
    <name evidence="17" type="ORF">PN838_05500</name>
</gene>
<comment type="function">
    <text evidence="1 12">The M ring may be actively involved in energy transduction.</text>
</comment>
<evidence type="ECO:0000256" key="8">
    <source>
        <dbReference type="ARBA" id="ARBA00022989"/>
    </source>
</evidence>
<comment type="similarity">
    <text evidence="4 12">Belongs to the FliF family.</text>
</comment>
<dbReference type="Pfam" id="PF08345">
    <property type="entry name" value="YscJ_FliF_C"/>
    <property type="match status" value="1"/>
</dbReference>
<dbReference type="Gene3D" id="3.30.300.30">
    <property type="match status" value="1"/>
</dbReference>
<organism evidence="17 18">
    <name type="scientific">Psychrosphaera algicola</name>
    <dbReference type="NCBI Taxonomy" id="3023714"/>
    <lineage>
        <taxon>Bacteria</taxon>
        <taxon>Pseudomonadati</taxon>
        <taxon>Pseudomonadota</taxon>
        <taxon>Gammaproteobacteria</taxon>
        <taxon>Alteromonadales</taxon>
        <taxon>Pseudoalteromonadaceae</taxon>
        <taxon>Psychrosphaera</taxon>
    </lineage>
</organism>
<keyword evidence="17" id="KW-0969">Cilium</keyword>
<evidence type="ECO:0000256" key="6">
    <source>
        <dbReference type="ARBA" id="ARBA00022475"/>
    </source>
</evidence>
<dbReference type="PRINTS" id="PR01009">
    <property type="entry name" value="FLGMRINGFLIF"/>
</dbReference>
<dbReference type="InterPro" id="IPR045851">
    <property type="entry name" value="AMP-bd_C_sf"/>
</dbReference>
<dbReference type="PANTHER" id="PTHR30046">
    <property type="entry name" value="FLAGELLAR M-RING PROTEIN"/>
    <property type="match status" value="1"/>
</dbReference>
<dbReference type="InterPro" id="IPR000067">
    <property type="entry name" value="FlgMring_FliF"/>
</dbReference>
<feature type="region of interest" description="Disordered" evidence="13">
    <location>
        <begin position="320"/>
        <end position="361"/>
    </location>
</feature>
<dbReference type="EMBL" id="JAQOMS010000002">
    <property type="protein sequence ID" value="MDC2888329.1"/>
    <property type="molecule type" value="Genomic_DNA"/>
</dbReference>
<comment type="subunit">
    <text evidence="11">The basal body constitutes a major portion of the flagellar organelle and consists of four rings (L,P,S, and M) mounted on a central rod. The M ring is integral to the inner membrane of the cell and may be connected to the flagellar rod via the S ring. The S (supramembrane ring) lies just distal to the M ring. The L and P rings lie in the outer membrane and the periplasmic space, respectively.</text>
</comment>
<accession>A0ABT5F9X7</accession>
<feature type="transmembrane region" description="Helical" evidence="14">
    <location>
        <begin position="42"/>
        <end position="61"/>
    </location>
</feature>
<protein>
    <recommendedName>
        <fullName evidence="5 12">Flagellar M-ring protein</fullName>
    </recommendedName>
</protein>
<evidence type="ECO:0000256" key="1">
    <source>
        <dbReference type="ARBA" id="ARBA00003820"/>
    </source>
</evidence>
<dbReference type="NCBIfam" id="TIGR00206">
    <property type="entry name" value="fliF"/>
    <property type="match status" value="1"/>
</dbReference>
<dbReference type="RefSeq" id="WP_272182521.1">
    <property type="nucleotide sequence ID" value="NZ_JAQOMS010000002.1"/>
</dbReference>
<evidence type="ECO:0000256" key="10">
    <source>
        <dbReference type="ARBA" id="ARBA00023143"/>
    </source>
</evidence>
<evidence type="ECO:0000256" key="12">
    <source>
        <dbReference type="PIRNR" id="PIRNR004862"/>
    </source>
</evidence>
<evidence type="ECO:0000256" key="9">
    <source>
        <dbReference type="ARBA" id="ARBA00023136"/>
    </source>
</evidence>
<evidence type="ECO:0000313" key="18">
    <source>
        <dbReference type="Proteomes" id="UP001528411"/>
    </source>
</evidence>
<keyword evidence="6" id="KW-1003">Cell membrane</keyword>
<name>A0ABT5F9X7_9GAMM</name>
<keyword evidence="10 12" id="KW-0975">Bacterial flagellum</keyword>
<feature type="compositionally biased region" description="Basic and acidic residues" evidence="13">
    <location>
        <begin position="352"/>
        <end position="361"/>
    </location>
</feature>
<evidence type="ECO:0000256" key="14">
    <source>
        <dbReference type="SAM" id="Phobius"/>
    </source>
</evidence>
<dbReference type="InterPro" id="IPR013556">
    <property type="entry name" value="Flag_M-ring_C"/>
</dbReference>
<comment type="subcellular location">
    <subcellularLocation>
        <location evidence="2 12">Bacterial flagellum basal body</location>
    </subcellularLocation>
    <subcellularLocation>
        <location evidence="3">Cell membrane</location>
        <topology evidence="3">Multi-pass membrane protein</topology>
    </subcellularLocation>
</comment>
<keyword evidence="9 14" id="KW-0472">Membrane</keyword>
<dbReference type="PANTHER" id="PTHR30046:SF0">
    <property type="entry name" value="FLAGELLAR M-RING PROTEIN"/>
    <property type="match status" value="1"/>
</dbReference>
<feature type="transmembrane region" description="Helical" evidence="14">
    <location>
        <begin position="453"/>
        <end position="475"/>
    </location>
</feature>
<evidence type="ECO:0000256" key="3">
    <source>
        <dbReference type="ARBA" id="ARBA00004651"/>
    </source>
</evidence>
<evidence type="ECO:0000256" key="2">
    <source>
        <dbReference type="ARBA" id="ARBA00004117"/>
    </source>
</evidence>
<dbReference type="PIRSF" id="PIRSF004862">
    <property type="entry name" value="FliF"/>
    <property type="match status" value="1"/>
</dbReference>
<dbReference type="InterPro" id="IPR006182">
    <property type="entry name" value="FliF_N_dom"/>
</dbReference>
<keyword evidence="17" id="KW-0966">Cell projection</keyword>
<reference evidence="17 18" key="1">
    <citation type="submission" date="2023-01" db="EMBL/GenBank/DDBJ databases">
        <title>Psychrosphaera sp. nov., isolated from marine algae.</title>
        <authorList>
            <person name="Bayburt H."/>
            <person name="Choi B.J."/>
            <person name="Kim J.M."/>
            <person name="Choi D.G."/>
            <person name="Jeon C.O."/>
        </authorList>
    </citation>
    <scope>NUCLEOTIDE SEQUENCE [LARGE SCALE GENOMIC DNA]</scope>
    <source>
        <strain evidence="17 18">G1-22</strain>
    </source>
</reference>
<feature type="domain" description="Flagellar M-ring C-terminal" evidence="16">
    <location>
        <begin position="268"/>
        <end position="435"/>
    </location>
</feature>
<evidence type="ECO:0000259" key="16">
    <source>
        <dbReference type="Pfam" id="PF08345"/>
    </source>
</evidence>
<proteinExistence type="inferred from homology"/>
<evidence type="ECO:0000256" key="5">
    <source>
        <dbReference type="ARBA" id="ARBA00017949"/>
    </source>
</evidence>
<keyword evidence="17" id="KW-0282">Flagellum</keyword>
<keyword evidence="8 14" id="KW-1133">Transmembrane helix</keyword>
<dbReference type="Pfam" id="PF01514">
    <property type="entry name" value="YscJ_FliF"/>
    <property type="match status" value="1"/>
</dbReference>
<evidence type="ECO:0000256" key="7">
    <source>
        <dbReference type="ARBA" id="ARBA00022692"/>
    </source>
</evidence>
<keyword evidence="18" id="KW-1185">Reference proteome</keyword>
<sequence>MAPNQDVSSDLVTLNTDASEGVEEQKSGFMSSISSAEVMRQGAMIVALTICLAIAIFIIIWSQEPELRPIGKFETAELIETLDYLDSQQIEYELNQNTILVAADQYQNVKLSIARGGLTQGPNEGSEILMQDSGFGVSQRMETERLKHGREQQLARTIEELNSVGRARVLLAIPKENIFARHSKKPSATVVVTLKRGRMMAEEEIDSIVDIVASAVQGMEPAKVTVTDQNGRLLNSGSQNSLSALSRKQFEIERKREDEYLAKINSILSPVVGLENFTAQVDVTMDFTSVQETQKTFNPDLPAIRSELLIEDNSTGNGALGIPGALSNQPPLDSNIPEQATDGQSRGASGRSHKEQTRNYELDQTISHKQNQTGMMRRLSVSVAVDYVRTTAEDGTIQTTPRSSQALVNIRRLLQGGLGFDLNRGDTLEVVTIPFNKIDDMTAVEQPYYQQDWFQPFVKTVSSMVVIVVLILFLVRPMLKKLMNPEETSDQYEEDALGGVDLGDETLDMLNTEFDEKDIGFAADGSLQLPDLHGDEDLLKAIRALVANEPELSSQVVKGWLLEDE</sequence>
<evidence type="ECO:0000313" key="17">
    <source>
        <dbReference type="EMBL" id="MDC2888329.1"/>
    </source>
</evidence>
<dbReference type="InterPro" id="IPR043427">
    <property type="entry name" value="YscJ/FliF"/>
</dbReference>
<dbReference type="Proteomes" id="UP001528411">
    <property type="component" value="Unassembled WGS sequence"/>
</dbReference>
<evidence type="ECO:0000256" key="13">
    <source>
        <dbReference type="SAM" id="MobiDB-lite"/>
    </source>
</evidence>
<evidence type="ECO:0000259" key="15">
    <source>
        <dbReference type="Pfam" id="PF01514"/>
    </source>
</evidence>